<proteinExistence type="predicted"/>
<evidence type="ECO:0000313" key="1">
    <source>
        <dbReference type="EMBL" id="KAH9715816.1"/>
    </source>
</evidence>
<dbReference type="EMBL" id="CM039176">
    <property type="protein sequence ID" value="KAH9715816.1"/>
    <property type="molecule type" value="Genomic_DNA"/>
</dbReference>
<reference evidence="2" key="1">
    <citation type="journal article" date="2023" name="Hortic. Res.">
        <title>A chromosome-level phased genome enabling allele-level studies in sweet orange: a case study on citrus Huanglongbing tolerance.</title>
        <authorList>
            <person name="Wu B."/>
            <person name="Yu Q."/>
            <person name="Deng Z."/>
            <person name="Duan Y."/>
            <person name="Luo F."/>
            <person name="Gmitter F. Jr."/>
        </authorList>
    </citation>
    <scope>NUCLEOTIDE SEQUENCE [LARGE SCALE GENOMIC DNA]</scope>
    <source>
        <strain evidence="2">cv. Valencia</strain>
    </source>
</reference>
<sequence length="432" mass="49446">MVAKQGWRILQDPNSLTGQVLKARYFKCSDFWNANLGSNPSFLWRCLLWGRQVLKNGARWRIGRGDMVQVYKSNWIPRLNTFKPFSIPSFPEDAKVVELIDARNQWKADFILEYFNKEDAAAIMRTPLPRSPKMDEVCWHFDKKGMYTVKSGYKIALRLKYPDIPSTSEDCSCYWKAIWRLELPEKTKIFLWRAAQNMLPTVENLWKKKVTASPLCQICRRSVEIVSHALIECKAAGKIWKQSILTDKGIEVYKGQDMLEVWFQMSKRLCKADLELLGATWWITWNTRNRLLFKGEKINSNVSAAKAQAIVKAYRRVKHVGSSQAANREDKKHHQWTPPLARSFKINVDAATNVEAKTVGLGAIIRDDKGRVVAAAVKPSRLSWDVQFAEAEAVELGLQVAKEAQLTSIIIETDYQEVAGLVNHKKGSKTEI</sequence>
<comment type="caution">
    <text evidence="1">The sequence shown here is derived from an EMBL/GenBank/DDBJ whole genome shotgun (WGS) entry which is preliminary data.</text>
</comment>
<organism evidence="1 2">
    <name type="scientific">Citrus sinensis</name>
    <name type="common">Sweet orange</name>
    <name type="synonym">Citrus aurantium var. sinensis</name>
    <dbReference type="NCBI Taxonomy" id="2711"/>
    <lineage>
        <taxon>Eukaryota</taxon>
        <taxon>Viridiplantae</taxon>
        <taxon>Streptophyta</taxon>
        <taxon>Embryophyta</taxon>
        <taxon>Tracheophyta</taxon>
        <taxon>Spermatophyta</taxon>
        <taxon>Magnoliopsida</taxon>
        <taxon>eudicotyledons</taxon>
        <taxon>Gunneridae</taxon>
        <taxon>Pentapetalae</taxon>
        <taxon>rosids</taxon>
        <taxon>malvids</taxon>
        <taxon>Sapindales</taxon>
        <taxon>Rutaceae</taxon>
        <taxon>Aurantioideae</taxon>
        <taxon>Citrus</taxon>
    </lineage>
</organism>
<keyword evidence="1" id="KW-0695">RNA-directed DNA polymerase</keyword>
<name>A0ACB8JDH4_CITSI</name>
<accession>A0ACB8JDH4</accession>
<evidence type="ECO:0000313" key="2">
    <source>
        <dbReference type="Proteomes" id="UP000829398"/>
    </source>
</evidence>
<protein>
    <submittedName>
        <fullName evidence="1">Reverse transcriptase/RNA-dependent DNA polymerase</fullName>
    </submittedName>
</protein>
<gene>
    <name evidence="1" type="ORF">KPL71_021211</name>
</gene>
<keyword evidence="1" id="KW-0808">Transferase</keyword>
<keyword evidence="2" id="KW-1185">Reference proteome</keyword>
<keyword evidence="1" id="KW-0548">Nucleotidyltransferase</keyword>
<dbReference type="Proteomes" id="UP000829398">
    <property type="component" value="Chromosome 7"/>
</dbReference>